<name>A0A0R2C8E7_9LACO</name>
<reference evidence="2 3" key="1">
    <citation type="journal article" date="2015" name="Genome Announc.">
        <title>Expanding the biotechnology potential of lactobacilli through comparative genomics of 213 strains and associated genera.</title>
        <authorList>
            <person name="Sun Z."/>
            <person name="Harris H.M."/>
            <person name="McCann A."/>
            <person name="Guo C."/>
            <person name="Argimon S."/>
            <person name="Zhang W."/>
            <person name="Yang X."/>
            <person name="Jeffery I.B."/>
            <person name="Cooney J.C."/>
            <person name="Kagawa T.F."/>
            <person name="Liu W."/>
            <person name="Song Y."/>
            <person name="Salvetti E."/>
            <person name="Wrobel A."/>
            <person name="Rasinkangas P."/>
            <person name="Parkhill J."/>
            <person name="Rea M.C."/>
            <person name="O'Sullivan O."/>
            <person name="Ritari J."/>
            <person name="Douillard F.P."/>
            <person name="Paul Ross R."/>
            <person name="Yang R."/>
            <person name="Briner A.E."/>
            <person name="Felis G.E."/>
            <person name="de Vos W.M."/>
            <person name="Barrangou R."/>
            <person name="Klaenhammer T.R."/>
            <person name="Caufield P.W."/>
            <person name="Cui Y."/>
            <person name="Zhang H."/>
            <person name="O'Toole P.W."/>
        </authorList>
    </citation>
    <scope>NUCLEOTIDE SEQUENCE [LARGE SCALE GENOMIC DNA]</scope>
    <source>
        <strain evidence="2 3">DSM 22698</strain>
    </source>
</reference>
<dbReference type="STRING" id="1423810.FD19_GL000416"/>
<organism evidence="2 3">
    <name type="scientific">Lacticaseibacillus thailandensis DSM 22698 = JCM 13996</name>
    <dbReference type="NCBI Taxonomy" id="1423810"/>
    <lineage>
        <taxon>Bacteria</taxon>
        <taxon>Bacillati</taxon>
        <taxon>Bacillota</taxon>
        <taxon>Bacilli</taxon>
        <taxon>Lactobacillales</taxon>
        <taxon>Lactobacillaceae</taxon>
        <taxon>Lacticaseibacillus</taxon>
    </lineage>
</organism>
<dbReference type="EMBL" id="AYZK01000001">
    <property type="protein sequence ID" value="KRM88127.1"/>
    <property type="molecule type" value="Genomic_DNA"/>
</dbReference>
<gene>
    <name evidence="2" type="ORF">FD19_GL000416</name>
</gene>
<proteinExistence type="predicted"/>
<dbReference type="Proteomes" id="UP000051789">
    <property type="component" value="Unassembled WGS sequence"/>
</dbReference>
<evidence type="ECO:0000313" key="3">
    <source>
        <dbReference type="Proteomes" id="UP000051789"/>
    </source>
</evidence>
<sequence>MEDYTMFAVVERQSQDLLIQLVGGDVLHYGVVTAVSQTQAPQDINMPSRPGHVHQERVLTHALASVIRPVLQSNAFIVSGMHVNSITPAQMKVATKMARTLGEEVRDWIVAHPVAKPVETFAPGHHHGDHKQ</sequence>
<protein>
    <recommendedName>
        <fullName evidence="1">Prenylated flavin chaperone LpdD-like domain-containing protein</fullName>
    </recommendedName>
</protein>
<evidence type="ECO:0000313" key="2">
    <source>
        <dbReference type="EMBL" id="KRM88127.1"/>
    </source>
</evidence>
<accession>A0A0R2C8E7</accession>
<dbReference type="Pfam" id="PF21758">
    <property type="entry name" value="PAC_bac"/>
    <property type="match status" value="1"/>
</dbReference>
<keyword evidence="3" id="KW-1185">Reference proteome</keyword>
<dbReference type="InterPro" id="IPR048844">
    <property type="entry name" value="LpdD_chaperone-like"/>
</dbReference>
<feature type="domain" description="Prenylated flavin chaperone LpdD-like" evidence="1">
    <location>
        <begin position="3"/>
        <end position="109"/>
    </location>
</feature>
<evidence type="ECO:0000259" key="1">
    <source>
        <dbReference type="Pfam" id="PF21758"/>
    </source>
</evidence>
<dbReference type="AlphaFoldDB" id="A0A0R2C8E7"/>
<dbReference type="PATRIC" id="fig|1423810.4.peg.421"/>
<comment type="caution">
    <text evidence="2">The sequence shown here is derived from an EMBL/GenBank/DDBJ whole genome shotgun (WGS) entry which is preliminary data.</text>
</comment>